<dbReference type="GO" id="GO:0008527">
    <property type="term" value="F:taste receptor activity"/>
    <property type="evidence" value="ECO:0007669"/>
    <property type="project" value="InterPro"/>
</dbReference>
<name>A0AAV8WW59_9CUCU</name>
<keyword evidence="10" id="KW-1185">Reference proteome</keyword>
<evidence type="ECO:0000256" key="5">
    <source>
        <dbReference type="ARBA" id="ARBA00022989"/>
    </source>
</evidence>
<evidence type="ECO:0000256" key="2">
    <source>
        <dbReference type="ARBA" id="ARBA00005327"/>
    </source>
</evidence>
<feature type="transmembrane region" description="Helical" evidence="8">
    <location>
        <begin position="156"/>
        <end position="178"/>
    </location>
</feature>
<evidence type="ECO:0000256" key="1">
    <source>
        <dbReference type="ARBA" id="ARBA00004651"/>
    </source>
</evidence>
<evidence type="ECO:0000256" key="4">
    <source>
        <dbReference type="ARBA" id="ARBA00022692"/>
    </source>
</evidence>
<dbReference type="AlphaFoldDB" id="A0AAV8WW59"/>
<dbReference type="PANTHER" id="PTHR21421:SF29">
    <property type="entry name" value="GUSTATORY RECEPTOR 5A FOR TREHALOSE-RELATED"/>
    <property type="match status" value="1"/>
</dbReference>
<proteinExistence type="inferred from homology"/>
<keyword evidence="3" id="KW-1003">Cell membrane</keyword>
<evidence type="ECO:0000256" key="3">
    <source>
        <dbReference type="ARBA" id="ARBA00022475"/>
    </source>
</evidence>
<comment type="caution">
    <text evidence="9">The sequence shown here is derived from an EMBL/GenBank/DDBJ whole genome shotgun (WGS) entry which is preliminary data.</text>
</comment>
<organism evidence="9 10">
    <name type="scientific">Rhamnusium bicolor</name>
    <dbReference type="NCBI Taxonomy" id="1586634"/>
    <lineage>
        <taxon>Eukaryota</taxon>
        <taxon>Metazoa</taxon>
        <taxon>Ecdysozoa</taxon>
        <taxon>Arthropoda</taxon>
        <taxon>Hexapoda</taxon>
        <taxon>Insecta</taxon>
        <taxon>Pterygota</taxon>
        <taxon>Neoptera</taxon>
        <taxon>Endopterygota</taxon>
        <taxon>Coleoptera</taxon>
        <taxon>Polyphaga</taxon>
        <taxon>Cucujiformia</taxon>
        <taxon>Chrysomeloidea</taxon>
        <taxon>Cerambycidae</taxon>
        <taxon>Lepturinae</taxon>
        <taxon>Rhagiini</taxon>
        <taxon>Rhamnusium</taxon>
    </lineage>
</organism>
<evidence type="ECO:0000256" key="8">
    <source>
        <dbReference type="SAM" id="Phobius"/>
    </source>
</evidence>
<feature type="transmembrane region" description="Helical" evidence="8">
    <location>
        <begin position="123"/>
        <end position="144"/>
    </location>
</feature>
<reference evidence="9" key="1">
    <citation type="journal article" date="2023" name="Insect Mol. Biol.">
        <title>Genome sequencing provides insights into the evolution of gene families encoding plant cell wall-degrading enzymes in longhorned beetles.</title>
        <authorList>
            <person name="Shin N.R."/>
            <person name="Okamura Y."/>
            <person name="Kirsch R."/>
            <person name="Pauchet Y."/>
        </authorList>
    </citation>
    <scope>NUCLEOTIDE SEQUENCE</scope>
    <source>
        <strain evidence="9">RBIC_L_NR</strain>
    </source>
</reference>
<dbReference type="GO" id="GO:0005886">
    <property type="term" value="C:plasma membrane"/>
    <property type="evidence" value="ECO:0007669"/>
    <property type="project" value="UniProtKB-SubCell"/>
</dbReference>
<keyword evidence="5 8" id="KW-1133">Transmembrane helix</keyword>
<evidence type="ECO:0000256" key="7">
    <source>
        <dbReference type="ARBA" id="ARBA00023170"/>
    </source>
</evidence>
<dbReference type="InterPro" id="IPR009318">
    <property type="entry name" value="Gustatory_rcpt"/>
</dbReference>
<accession>A0AAV8WW59</accession>
<comment type="similarity">
    <text evidence="2">Belongs to the insect chemoreceptor superfamily. Gustatory receptor (GR) family. Gr5a subfamily.</text>
</comment>
<keyword evidence="7" id="KW-0675">Receptor</keyword>
<dbReference type="Pfam" id="PF06151">
    <property type="entry name" value="Trehalose_recp"/>
    <property type="match status" value="1"/>
</dbReference>
<evidence type="ECO:0008006" key="11">
    <source>
        <dbReference type="Google" id="ProtNLM"/>
    </source>
</evidence>
<dbReference type="PANTHER" id="PTHR21421">
    <property type="entry name" value="GUSTATORY RECEPTOR"/>
    <property type="match status" value="1"/>
</dbReference>
<feature type="transmembrane region" description="Helical" evidence="8">
    <location>
        <begin position="63"/>
        <end position="80"/>
    </location>
</feature>
<dbReference type="EMBL" id="JANEYF010004655">
    <property type="protein sequence ID" value="KAJ8930495.1"/>
    <property type="molecule type" value="Genomic_DNA"/>
</dbReference>
<evidence type="ECO:0000313" key="9">
    <source>
        <dbReference type="EMBL" id="KAJ8930495.1"/>
    </source>
</evidence>
<dbReference type="Proteomes" id="UP001162156">
    <property type="component" value="Unassembled WGS sequence"/>
</dbReference>
<gene>
    <name evidence="9" type="ORF">NQ314_016722</name>
</gene>
<feature type="transmembrane region" description="Helical" evidence="8">
    <location>
        <begin position="37"/>
        <end position="57"/>
    </location>
</feature>
<comment type="subcellular location">
    <subcellularLocation>
        <location evidence="1">Cell membrane</location>
        <topology evidence="1">Multi-pass membrane protein</topology>
    </subcellularLocation>
</comment>
<keyword evidence="6 8" id="KW-0472">Membrane</keyword>
<sequence>MRADYGLSVMNRYTNMYLRYGDEYVPEKYYYEMFPQFFRLIRLNVFTAIICSCIQVQSTLLWAFNDLFIILMSIALALRFRQISERLNKYQNKFQIMGYHFWLEIREDYDRLSILCKELDKHISYIVLLSFSLNMFFLLVQLYHSLETVTGVVGKIYFVFSFVYLIIKVVSVSIYAAWINDESIRRLLQQISFDNVALTGCRMFKVTRGIILSVSFYVKL</sequence>
<evidence type="ECO:0000256" key="6">
    <source>
        <dbReference type="ARBA" id="ARBA00023136"/>
    </source>
</evidence>
<evidence type="ECO:0000313" key="10">
    <source>
        <dbReference type="Proteomes" id="UP001162156"/>
    </source>
</evidence>
<protein>
    <recommendedName>
        <fullName evidence="11">Gustatory receptor</fullName>
    </recommendedName>
</protein>
<keyword evidence="4 8" id="KW-0812">Transmembrane</keyword>
<dbReference type="GO" id="GO:0050916">
    <property type="term" value="P:sensory perception of sweet taste"/>
    <property type="evidence" value="ECO:0007669"/>
    <property type="project" value="UniProtKB-ARBA"/>
</dbReference>